<dbReference type="InterPro" id="IPR037522">
    <property type="entry name" value="HD_GYP_dom"/>
</dbReference>
<evidence type="ECO:0000313" key="3">
    <source>
        <dbReference type="EMBL" id="TCS41426.1"/>
    </source>
</evidence>
<dbReference type="InterPro" id="IPR006674">
    <property type="entry name" value="HD_domain"/>
</dbReference>
<dbReference type="InterPro" id="IPR003607">
    <property type="entry name" value="HD/PDEase_dom"/>
</dbReference>
<dbReference type="Pfam" id="PF13487">
    <property type="entry name" value="HD_5"/>
    <property type="match status" value="1"/>
</dbReference>
<feature type="domain" description="HD-GYP" evidence="2">
    <location>
        <begin position="150"/>
        <end position="346"/>
    </location>
</feature>
<evidence type="ECO:0000313" key="4">
    <source>
        <dbReference type="Proteomes" id="UP000295793"/>
    </source>
</evidence>
<evidence type="ECO:0000259" key="1">
    <source>
        <dbReference type="PROSITE" id="PS51831"/>
    </source>
</evidence>
<gene>
    <name evidence="3" type="ORF">BCF53_106157</name>
</gene>
<dbReference type="CDD" id="cd00077">
    <property type="entry name" value="HDc"/>
    <property type="match status" value="1"/>
</dbReference>
<feature type="domain" description="HD" evidence="1">
    <location>
        <begin position="172"/>
        <end position="295"/>
    </location>
</feature>
<dbReference type="GO" id="GO:0008081">
    <property type="term" value="F:phosphoric diester hydrolase activity"/>
    <property type="evidence" value="ECO:0007669"/>
    <property type="project" value="UniProtKB-ARBA"/>
</dbReference>
<dbReference type="Pfam" id="PF11871">
    <property type="entry name" value="DUF3391"/>
    <property type="match status" value="1"/>
</dbReference>
<dbReference type="AlphaFoldDB" id="A0A4R3I8T9"/>
<dbReference type="NCBIfam" id="TIGR00277">
    <property type="entry name" value="HDIG"/>
    <property type="match status" value="1"/>
</dbReference>
<reference evidence="3 4" key="1">
    <citation type="submission" date="2019-03" db="EMBL/GenBank/DDBJ databases">
        <title>Genomic Encyclopedia of Archaeal and Bacterial Type Strains, Phase II (KMG-II): from individual species to whole genera.</title>
        <authorList>
            <person name="Goeker M."/>
        </authorList>
    </citation>
    <scope>NUCLEOTIDE SEQUENCE [LARGE SCALE GENOMIC DNA]</scope>
    <source>
        <strain evidence="3 4">DSM 15388</strain>
    </source>
</reference>
<evidence type="ECO:0000259" key="2">
    <source>
        <dbReference type="PROSITE" id="PS51832"/>
    </source>
</evidence>
<dbReference type="SMART" id="SM00471">
    <property type="entry name" value="HDc"/>
    <property type="match status" value="1"/>
</dbReference>
<dbReference type="GO" id="GO:0016740">
    <property type="term" value="F:transferase activity"/>
    <property type="evidence" value="ECO:0007669"/>
    <property type="project" value="UniProtKB-KW"/>
</dbReference>
<name>A0A4R3I8T9_9GAMM</name>
<protein>
    <submittedName>
        <fullName evidence="3">Putative nucleotidyltransferase with HDIG domain</fullName>
    </submittedName>
</protein>
<dbReference type="PANTHER" id="PTHR43155">
    <property type="entry name" value="CYCLIC DI-GMP PHOSPHODIESTERASE PA4108-RELATED"/>
    <property type="match status" value="1"/>
</dbReference>
<organism evidence="3 4">
    <name type="scientific">Reinekea marinisedimentorum</name>
    <dbReference type="NCBI Taxonomy" id="230495"/>
    <lineage>
        <taxon>Bacteria</taxon>
        <taxon>Pseudomonadati</taxon>
        <taxon>Pseudomonadota</taxon>
        <taxon>Gammaproteobacteria</taxon>
        <taxon>Oceanospirillales</taxon>
        <taxon>Saccharospirillaceae</taxon>
        <taxon>Reinekea</taxon>
    </lineage>
</organism>
<accession>A0A4R3I8T9</accession>
<comment type="caution">
    <text evidence="3">The sequence shown here is derived from an EMBL/GenBank/DDBJ whole genome shotgun (WGS) entry which is preliminary data.</text>
</comment>
<dbReference type="Gene3D" id="1.10.3210.10">
    <property type="entry name" value="Hypothetical protein af1432"/>
    <property type="match status" value="1"/>
</dbReference>
<dbReference type="PROSITE" id="PS51832">
    <property type="entry name" value="HD_GYP"/>
    <property type="match status" value="1"/>
</dbReference>
<keyword evidence="3" id="KW-0808">Transferase</keyword>
<dbReference type="Proteomes" id="UP000295793">
    <property type="component" value="Unassembled WGS sequence"/>
</dbReference>
<dbReference type="PROSITE" id="PS51831">
    <property type="entry name" value="HD"/>
    <property type="match status" value="1"/>
</dbReference>
<dbReference type="PANTHER" id="PTHR43155:SF2">
    <property type="entry name" value="CYCLIC DI-GMP PHOSPHODIESTERASE PA4108"/>
    <property type="match status" value="1"/>
</dbReference>
<keyword evidence="4" id="KW-1185">Reference proteome</keyword>
<proteinExistence type="predicted"/>
<dbReference type="InterPro" id="IPR006675">
    <property type="entry name" value="HDIG_dom"/>
</dbReference>
<dbReference type="OrthoDB" id="9816273at2"/>
<dbReference type="SUPFAM" id="SSF109604">
    <property type="entry name" value="HD-domain/PDEase-like"/>
    <property type="match status" value="1"/>
</dbReference>
<sequence length="424" mass="48420">MMKGKTYQDIEVPVSKLEIGMHVVKLDRPWEETPFLLQSFIIRTLEELHQLQYQCNYVYVQVRIEQLEELQSRIGKAEPQKTAATALLRGPQSKTRVKYLNRVSFDEAIESSYMTFTSARALATSVMDGLRVGNTLNINECRNVVEKIVDQVLDNKDTLKYLTLLKNKDAYTAEHSMNVCILCATFARHLGLMEFEIKIIAMCGLLHDVGKSKVPEEILNKPGRLTKEEAHIMAEHSTYGRNILMALKGESRYAVDVAHSHHERVDGRGYPRSLTSAQIPYYAKIVTIVDAYDAMTSDRCYTRGKSSFQALRVIFENAGSQFDTQLAKEFIQCIGFYNTGSLVQLESGQIAIVAKSNEDKPLRPKLAVITDEHQKLRSKEMLIDLTNEKYRHYHIEKELPNGTAGIDVKSHIEKMLKKRREEKQ</sequence>
<dbReference type="EMBL" id="SLZR01000006">
    <property type="protein sequence ID" value="TCS41426.1"/>
    <property type="molecule type" value="Genomic_DNA"/>
</dbReference>
<dbReference type="InterPro" id="IPR021812">
    <property type="entry name" value="DUF3391"/>
</dbReference>
<dbReference type="RefSeq" id="WP_132701397.1">
    <property type="nucleotide sequence ID" value="NZ_SLZR01000006.1"/>
</dbReference>